<reference evidence="1" key="2">
    <citation type="journal article" date="2015" name="Fish Shellfish Immunol.">
        <title>Early steps in the European eel (Anguilla anguilla)-Vibrio vulnificus interaction in the gills: Role of the RtxA13 toxin.</title>
        <authorList>
            <person name="Callol A."/>
            <person name="Pajuelo D."/>
            <person name="Ebbesson L."/>
            <person name="Teles M."/>
            <person name="MacKenzie S."/>
            <person name="Amaro C."/>
        </authorList>
    </citation>
    <scope>NUCLEOTIDE SEQUENCE</scope>
</reference>
<name>A0A0E9XR38_ANGAN</name>
<accession>A0A0E9XR38</accession>
<sequence length="39" mass="4559">MKILQANLFQPLKALFHISTFTIHLSEMSVELLLTLRPY</sequence>
<protein>
    <submittedName>
        <fullName evidence="1">Uncharacterized protein</fullName>
    </submittedName>
</protein>
<dbReference type="EMBL" id="GBXM01004287">
    <property type="protein sequence ID" value="JAI04291.1"/>
    <property type="molecule type" value="Transcribed_RNA"/>
</dbReference>
<reference evidence="1" key="1">
    <citation type="submission" date="2014-11" db="EMBL/GenBank/DDBJ databases">
        <authorList>
            <person name="Amaro Gonzalez C."/>
        </authorList>
    </citation>
    <scope>NUCLEOTIDE SEQUENCE</scope>
</reference>
<proteinExistence type="predicted"/>
<organism evidence="1">
    <name type="scientific">Anguilla anguilla</name>
    <name type="common">European freshwater eel</name>
    <name type="synonym">Muraena anguilla</name>
    <dbReference type="NCBI Taxonomy" id="7936"/>
    <lineage>
        <taxon>Eukaryota</taxon>
        <taxon>Metazoa</taxon>
        <taxon>Chordata</taxon>
        <taxon>Craniata</taxon>
        <taxon>Vertebrata</taxon>
        <taxon>Euteleostomi</taxon>
        <taxon>Actinopterygii</taxon>
        <taxon>Neopterygii</taxon>
        <taxon>Teleostei</taxon>
        <taxon>Anguilliformes</taxon>
        <taxon>Anguillidae</taxon>
        <taxon>Anguilla</taxon>
    </lineage>
</organism>
<dbReference type="AlphaFoldDB" id="A0A0E9XR38"/>
<evidence type="ECO:0000313" key="1">
    <source>
        <dbReference type="EMBL" id="JAI04291.1"/>
    </source>
</evidence>